<protein>
    <submittedName>
        <fullName evidence="5">Mitochondrial 54S ribosomal protein L8</fullName>
    </submittedName>
</protein>
<dbReference type="PANTHER" id="PTHR14413">
    <property type="entry name" value="RIBOSOMAL PROTEIN L17"/>
    <property type="match status" value="1"/>
</dbReference>
<accession>A0A8T9BKE2</accession>
<dbReference type="NCBIfam" id="TIGR00059">
    <property type="entry name" value="L17"/>
    <property type="match status" value="1"/>
</dbReference>
<organism evidence="5 6">
    <name type="scientific">Lachnellula arida</name>
    <dbReference type="NCBI Taxonomy" id="1316785"/>
    <lineage>
        <taxon>Eukaryota</taxon>
        <taxon>Fungi</taxon>
        <taxon>Dikarya</taxon>
        <taxon>Ascomycota</taxon>
        <taxon>Pezizomycotina</taxon>
        <taxon>Leotiomycetes</taxon>
        <taxon>Helotiales</taxon>
        <taxon>Lachnaceae</taxon>
        <taxon>Lachnellula</taxon>
    </lineage>
</organism>
<dbReference type="GO" id="GO:0005762">
    <property type="term" value="C:mitochondrial large ribosomal subunit"/>
    <property type="evidence" value="ECO:0007669"/>
    <property type="project" value="TreeGrafter"/>
</dbReference>
<evidence type="ECO:0000256" key="3">
    <source>
        <dbReference type="ARBA" id="ARBA00023274"/>
    </source>
</evidence>
<dbReference type="InterPro" id="IPR000456">
    <property type="entry name" value="Ribosomal_bL17"/>
</dbReference>
<evidence type="ECO:0000256" key="4">
    <source>
        <dbReference type="RuleBase" id="RU000660"/>
    </source>
</evidence>
<evidence type="ECO:0000256" key="1">
    <source>
        <dbReference type="ARBA" id="ARBA00008777"/>
    </source>
</evidence>
<evidence type="ECO:0000313" key="6">
    <source>
        <dbReference type="Proteomes" id="UP000469559"/>
    </source>
</evidence>
<sequence>MAGGRMKYRHLNRSSSHRQALLRNLVTSLFTYEHIATTWPKAKEAQRLAEKLITLGKKNTEASKRKAFEVFYVRFASSKAHHFLLFARGSSKKRELITKQKQRPHELVPKLFGPLRKRYETRPGGYTRVLRIEPLKPDMAPSAILELVDGEKDIRFQMTALTLAKERREGREEPRMMTARNIEKVTRFRRDGKQALESLVQRFGDLGVKERDNSTNEEKRWGGRI</sequence>
<comment type="caution">
    <text evidence="5">The sequence shown here is derived from an EMBL/GenBank/DDBJ whole genome shotgun (WGS) entry which is preliminary data.</text>
</comment>
<evidence type="ECO:0000256" key="2">
    <source>
        <dbReference type="ARBA" id="ARBA00022980"/>
    </source>
</evidence>
<dbReference type="Pfam" id="PF01196">
    <property type="entry name" value="Ribosomal_L17"/>
    <property type="match status" value="1"/>
</dbReference>
<dbReference type="InterPro" id="IPR036373">
    <property type="entry name" value="Ribosomal_bL17_sf"/>
</dbReference>
<dbReference type="EMBL" id="QGMF01000059">
    <property type="protein sequence ID" value="TVY20357.1"/>
    <property type="molecule type" value="Genomic_DNA"/>
</dbReference>
<reference evidence="5 6" key="1">
    <citation type="submission" date="2018-05" db="EMBL/GenBank/DDBJ databases">
        <title>Whole genome sequencing for identification of molecular markers to develop diagnostic detection tools for the regulated plant pathogen Lachnellula willkommii.</title>
        <authorList>
            <person name="Giroux E."/>
            <person name="Bilodeau G."/>
        </authorList>
    </citation>
    <scope>NUCLEOTIDE SEQUENCE [LARGE SCALE GENOMIC DNA]</scope>
    <source>
        <strain evidence="5 6">CBS 203.66</strain>
    </source>
</reference>
<dbReference type="SUPFAM" id="SSF64263">
    <property type="entry name" value="Prokaryotic ribosomal protein L17"/>
    <property type="match status" value="1"/>
</dbReference>
<dbReference type="InterPro" id="IPR047859">
    <property type="entry name" value="Ribosomal_bL17_CS"/>
</dbReference>
<dbReference type="GO" id="GO:0003735">
    <property type="term" value="F:structural constituent of ribosome"/>
    <property type="evidence" value="ECO:0007669"/>
    <property type="project" value="InterPro"/>
</dbReference>
<dbReference type="PANTHER" id="PTHR14413:SF16">
    <property type="entry name" value="LARGE RIBOSOMAL SUBUNIT PROTEIN BL17M"/>
    <property type="match status" value="1"/>
</dbReference>
<dbReference type="Gene3D" id="3.90.1030.10">
    <property type="entry name" value="Ribosomal protein L17"/>
    <property type="match status" value="1"/>
</dbReference>
<proteinExistence type="inferred from homology"/>
<comment type="similarity">
    <text evidence="1 4">Belongs to the bacterial ribosomal protein bL17 family.</text>
</comment>
<dbReference type="OrthoDB" id="275000at2759"/>
<dbReference type="PROSITE" id="PS01167">
    <property type="entry name" value="RIBOSOMAL_L17"/>
    <property type="match status" value="1"/>
</dbReference>
<keyword evidence="6" id="KW-1185">Reference proteome</keyword>
<gene>
    <name evidence="5" type="primary">mrpl8</name>
    <name evidence="5" type="ORF">LARI1_G001048</name>
</gene>
<dbReference type="AlphaFoldDB" id="A0A8T9BKE2"/>
<name>A0A8T9BKE2_9HELO</name>
<dbReference type="Proteomes" id="UP000469559">
    <property type="component" value="Unassembled WGS sequence"/>
</dbReference>
<evidence type="ECO:0000313" key="5">
    <source>
        <dbReference type="EMBL" id="TVY20357.1"/>
    </source>
</evidence>
<keyword evidence="2 4" id="KW-0689">Ribosomal protein</keyword>
<dbReference type="GO" id="GO:0006412">
    <property type="term" value="P:translation"/>
    <property type="evidence" value="ECO:0007669"/>
    <property type="project" value="InterPro"/>
</dbReference>
<keyword evidence="3 4" id="KW-0687">Ribonucleoprotein</keyword>